<accession>A0A9P0L0B6</accession>
<dbReference type="PRINTS" id="PR00299">
    <property type="entry name" value="ACRYSTALLIN"/>
</dbReference>
<comment type="similarity">
    <text evidence="2 4 5">Belongs to the small heat shock protein (HSP20) family.</text>
</comment>
<evidence type="ECO:0000256" key="1">
    <source>
        <dbReference type="ARBA" id="ARBA00023016"/>
    </source>
</evidence>
<dbReference type="OrthoDB" id="1431247at2759"/>
<feature type="region of interest" description="Disordered" evidence="6">
    <location>
        <begin position="146"/>
        <end position="167"/>
    </location>
</feature>
<comment type="caution">
    <text evidence="8">The sequence shown here is derived from an EMBL/GenBank/DDBJ whole genome shotgun (WGS) entry which is preliminary data.</text>
</comment>
<feature type="binding site" evidence="3">
    <location>
        <position position="96"/>
    </location>
    <ligand>
        <name>Zn(2+)</name>
        <dbReference type="ChEBI" id="CHEBI:29105"/>
        <label>1</label>
    </ligand>
</feature>
<keyword evidence="3" id="KW-0479">Metal-binding</keyword>
<evidence type="ECO:0000313" key="9">
    <source>
        <dbReference type="Proteomes" id="UP001152888"/>
    </source>
</evidence>
<dbReference type="InterPro" id="IPR055269">
    <property type="entry name" value="Alpha-crystallin/HSP_16"/>
</dbReference>
<dbReference type="PANTHER" id="PTHR45640">
    <property type="entry name" value="HEAT SHOCK PROTEIN HSP-12.2-RELATED"/>
    <property type="match status" value="1"/>
</dbReference>
<dbReference type="GO" id="GO:0042026">
    <property type="term" value="P:protein refolding"/>
    <property type="evidence" value="ECO:0007669"/>
    <property type="project" value="TreeGrafter"/>
</dbReference>
<evidence type="ECO:0000256" key="6">
    <source>
        <dbReference type="SAM" id="MobiDB-lite"/>
    </source>
</evidence>
<keyword evidence="9" id="KW-1185">Reference proteome</keyword>
<proteinExistence type="inferred from homology"/>
<dbReference type="CDD" id="cd06526">
    <property type="entry name" value="metazoan_ACD"/>
    <property type="match status" value="1"/>
</dbReference>
<reference evidence="8" key="1">
    <citation type="submission" date="2022-03" db="EMBL/GenBank/DDBJ databases">
        <authorList>
            <person name="Sayadi A."/>
        </authorList>
    </citation>
    <scope>NUCLEOTIDE SEQUENCE</scope>
</reference>
<dbReference type="InterPro" id="IPR002068">
    <property type="entry name" value="A-crystallin/Hsp20_dom"/>
</dbReference>
<name>A0A9P0L0B6_ACAOB</name>
<keyword evidence="1" id="KW-0346">Stress response</keyword>
<dbReference type="PANTHER" id="PTHR45640:SF13">
    <property type="entry name" value="HEAT SHOCK PROTEIN 22-RELATED"/>
    <property type="match status" value="1"/>
</dbReference>
<dbReference type="SUPFAM" id="SSF49764">
    <property type="entry name" value="HSP20-like chaperones"/>
    <property type="match status" value="1"/>
</dbReference>
<protein>
    <recommendedName>
        <fullName evidence="7">SHSP domain-containing protein</fullName>
    </recommendedName>
</protein>
<feature type="binding site" evidence="3">
    <location>
        <position position="98"/>
    </location>
    <ligand>
        <name>Zn(2+)</name>
        <dbReference type="ChEBI" id="CHEBI:29105"/>
        <label>1</label>
    </ligand>
</feature>
<dbReference type="AlphaFoldDB" id="A0A9P0L0B6"/>
<dbReference type="PROSITE" id="PS01031">
    <property type="entry name" value="SHSP"/>
    <property type="match status" value="1"/>
</dbReference>
<dbReference type="Proteomes" id="UP001152888">
    <property type="component" value="Unassembled WGS sequence"/>
</dbReference>
<evidence type="ECO:0000256" key="3">
    <source>
        <dbReference type="PIRSR" id="PIRSR036514-1"/>
    </source>
</evidence>
<feature type="domain" description="SHSP" evidence="7">
    <location>
        <begin position="49"/>
        <end position="154"/>
    </location>
</feature>
<evidence type="ECO:0000313" key="8">
    <source>
        <dbReference type="EMBL" id="CAH1983980.1"/>
    </source>
</evidence>
<dbReference type="GO" id="GO:0005634">
    <property type="term" value="C:nucleus"/>
    <property type="evidence" value="ECO:0007669"/>
    <property type="project" value="TreeGrafter"/>
</dbReference>
<evidence type="ECO:0000259" key="7">
    <source>
        <dbReference type="PROSITE" id="PS01031"/>
    </source>
</evidence>
<dbReference type="GO" id="GO:0005737">
    <property type="term" value="C:cytoplasm"/>
    <property type="evidence" value="ECO:0007669"/>
    <property type="project" value="TreeGrafter"/>
</dbReference>
<evidence type="ECO:0000256" key="2">
    <source>
        <dbReference type="PIRNR" id="PIRNR036514"/>
    </source>
</evidence>
<dbReference type="InterPro" id="IPR001436">
    <property type="entry name" value="Alpha-crystallin/sHSP_animal"/>
</dbReference>
<organism evidence="8 9">
    <name type="scientific">Acanthoscelides obtectus</name>
    <name type="common">Bean weevil</name>
    <name type="synonym">Bruchus obtectus</name>
    <dbReference type="NCBI Taxonomy" id="200917"/>
    <lineage>
        <taxon>Eukaryota</taxon>
        <taxon>Metazoa</taxon>
        <taxon>Ecdysozoa</taxon>
        <taxon>Arthropoda</taxon>
        <taxon>Hexapoda</taxon>
        <taxon>Insecta</taxon>
        <taxon>Pterygota</taxon>
        <taxon>Neoptera</taxon>
        <taxon>Endopterygota</taxon>
        <taxon>Coleoptera</taxon>
        <taxon>Polyphaga</taxon>
        <taxon>Cucujiformia</taxon>
        <taxon>Chrysomeloidea</taxon>
        <taxon>Chrysomelidae</taxon>
        <taxon>Bruchinae</taxon>
        <taxon>Bruchini</taxon>
        <taxon>Acanthoscelides</taxon>
    </lineage>
</organism>
<dbReference type="GO" id="GO:0046872">
    <property type="term" value="F:metal ion binding"/>
    <property type="evidence" value="ECO:0007669"/>
    <property type="project" value="UniProtKB-KW"/>
</dbReference>
<dbReference type="EMBL" id="CAKOFQ010006949">
    <property type="protein sequence ID" value="CAH1983980.1"/>
    <property type="molecule type" value="Genomic_DNA"/>
</dbReference>
<keyword evidence="3" id="KW-0862">Zinc</keyword>
<dbReference type="Gene3D" id="2.60.40.790">
    <property type="match status" value="1"/>
</dbReference>
<dbReference type="GO" id="GO:0009408">
    <property type="term" value="P:response to heat"/>
    <property type="evidence" value="ECO:0007669"/>
    <property type="project" value="UniProtKB-ARBA"/>
</dbReference>
<evidence type="ECO:0000256" key="5">
    <source>
        <dbReference type="RuleBase" id="RU003616"/>
    </source>
</evidence>
<gene>
    <name evidence="8" type="ORF">ACAOBT_LOCUS15849</name>
</gene>
<dbReference type="Pfam" id="PF00011">
    <property type="entry name" value="HSP20"/>
    <property type="match status" value="1"/>
</dbReference>
<dbReference type="InterPro" id="IPR008978">
    <property type="entry name" value="HSP20-like_chaperone"/>
</dbReference>
<sequence>MSLLPYLSDDSRFHVSPWRNRNWLVDDDWFRPVVGVPAPLYDYQNYLRNLQAALQGDTGITYDKDRFQASVDVQHFKPEELSVKVNDNVVTIEGKHGEKPDEHGGIYRHFIRKYTLPQDCDKNKVDSKLSSDGVLTICAPRVGQKEQNIPVARTGEPAKIQQKSDKK</sequence>
<evidence type="ECO:0000256" key="4">
    <source>
        <dbReference type="PROSITE-ProRule" id="PRU00285"/>
    </source>
</evidence>
<feature type="binding site" evidence="3">
    <location>
        <position position="103"/>
    </location>
    <ligand>
        <name>Zn(2+)</name>
        <dbReference type="ChEBI" id="CHEBI:29105"/>
        <label>1</label>
    </ligand>
</feature>
<dbReference type="GO" id="GO:0051082">
    <property type="term" value="F:unfolded protein binding"/>
    <property type="evidence" value="ECO:0007669"/>
    <property type="project" value="TreeGrafter"/>
</dbReference>
<dbReference type="PIRSF" id="PIRSF036514">
    <property type="entry name" value="Sm_HSP_B1"/>
    <property type="match status" value="1"/>
</dbReference>